<organism evidence="2 3">
    <name type="scientific">Micromonospora endolithica</name>
    <dbReference type="NCBI Taxonomy" id="230091"/>
    <lineage>
        <taxon>Bacteria</taxon>
        <taxon>Bacillati</taxon>
        <taxon>Actinomycetota</taxon>
        <taxon>Actinomycetes</taxon>
        <taxon>Micromonosporales</taxon>
        <taxon>Micromonosporaceae</taxon>
        <taxon>Micromonospora</taxon>
    </lineage>
</organism>
<proteinExistence type="predicted"/>
<sequence length="341" mass="36451">MIIAAVAVGSGIVANPAAAAPIIYWQVEKVRTQVGVTQGAEELLYRVRPVGQRTQPQPVVRTIVSEWRTEDSTSATGVVDWAVGVDGEAGALAEVGVSRNVRVGENQGVGGRAELSGSLSTTVSRSSTRGATSTFSFSVNGPTLEARRGFHIFGYTVGNRHHLKARRCTAVPGGGTGNDLCGGWRTTTLYQPTGIGLRFQGLGWSDTHFSAKKCCQGDPQPKWITNRDPRLVGAQVCPTVTGVALDVKTSRYSFTCAFAAGEITGTFSMTSVKDNTYPYDVDSFVAELRGNVTGKIRVVREPYRGNATVRHLTMTSIGAVTARSWWSGNRGTFKITAWEGS</sequence>
<keyword evidence="3" id="KW-1185">Reference proteome</keyword>
<evidence type="ECO:0000313" key="3">
    <source>
        <dbReference type="Proteomes" id="UP000281726"/>
    </source>
</evidence>
<reference evidence="2 3" key="1">
    <citation type="journal article" date="2004" name="Syst. Appl. Microbiol.">
        <title>Cryptoendolithic actinomycetes from antarctic sandstone rock samples: Micromonospora endolithica sp. nov. and two isolates related to Micromonospora coerulea Jensen 1932.</title>
        <authorList>
            <person name="Hirsch P."/>
            <person name="Mevs U."/>
            <person name="Kroppenstedt R.M."/>
            <person name="Schumann P."/>
            <person name="Stackebrandt E."/>
        </authorList>
    </citation>
    <scope>NUCLEOTIDE SEQUENCE [LARGE SCALE GENOMIC DNA]</scope>
    <source>
        <strain evidence="2 3">JCM 12677</strain>
    </source>
</reference>
<feature type="signal peptide" evidence="1">
    <location>
        <begin position="1"/>
        <end position="19"/>
    </location>
</feature>
<dbReference type="EMBL" id="RBAK01000022">
    <property type="protein sequence ID" value="RKN38256.1"/>
    <property type="molecule type" value="Genomic_DNA"/>
</dbReference>
<comment type="caution">
    <text evidence="2">The sequence shown here is derived from an EMBL/GenBank/DDBJ whole genome shotgun (WGS) entry which is preliminary data.</text>
</comment>
<protein>
    <submittedName>
        <fullName evidence="2">Uncharacterized protein</fullName>
    </submittedName>
</protein>
<keyword evidence="1" id="KW-0732">Signal</keyword>
<gene>
    <name evidence="2" type="ORF">D7223_31440</name>
</gene>
<evidence type="ECO:0000313" key="2">
    <source>
        <dbReference type="EMBL" id="RKN38256.1"/>
    </source>
</evidence>
<dbReference type="AlphaFoldDB" id="A0A3A9YSL7"/>
<accession>A0A3A9YSL7</accession>
<feature type="chain" id="PRO_5017396780" evidence="1">
    <location>
        <begin position="20"/>
        <end position="341"/>
    </location>
</feature>
<evidence type="ECO:0000256" key="1">
    <source>
        <dbReference type="SAM" id="SignalP"/>
    </source>
</evidence>
<dbReference type="Proteomes" id="UP000281726">
    <property type="component" value="Unassembled WGS sequence"/>
</dbReference>
<name>A0A3A9YSL7_9ACTN</name>